<dbReference type="Proteomes" id="UP000294257">
    <property type="component" value="Unassembled WGS sequence"/>
</dbReference>
<keyword evidence="1" id="KW-0963">Cytoplasm</keyword>
<evidence type="ECO:0000256" key="2">
    <source>
        <dbReference type="ARBA" id="ARBA00022679"/>
    </source>
</evidence>
<dbReference type="GO" id="GO:0016779">
    <property type="term" value="F:nucleotidyltransferase activity"/>
    <property type="evidence" value="ECO:0007669"/>
    <property type="project" value="UniProtKB-ARBA"/>
</dbReference>
<evidence type="ECO:0000256" key="1">
    <source>
        <dbReference type="ARBA" id="ARBA00022490"/>
    </source>
</evidence>
<dbReference type="Pfam" id="PF12804">
    <property type="entry name" value="NTP_transf_3"/>
    <property type="match status" value="1"/>
</dbReference>
<evidence type="ECO:0000313" key="10">
    <source>
        <dbReference type="EMBL" id="RZS43267.1"/>
    </source>
</evidence>
<evidence type="ECO:0000259" key="9">
    <source>
        <dbReference type="Pfam" id="PF12804"/>
    </source>
</evidence>
<keyword evidence="2" id="KW-0808">Transferase</keyword>
<evidence type="ECO:0000256" key="7">
    <source>
        <dbReference type="ARBA" id="ARBA00023150"/>
    </source>
</evidence>
<dbReference type="AlphaFoldDB" id="A0A4Q7L237"/>
<dbReference type="RefSeq" id="WP_130343140.1">
    <property type="nucleotide sequence ID" value="NZ_SGWQ01000002.1"/>
</dbReference>
<dbReference type="InterPro" id="IPR025877">
    <property type="entry name" value="MobA-like_NTP_Trfase"/>
</dbReference>
<protein>
    <submittedName>
        <fullName evidence="10">Molybdopterin-guanine dinucleotide biosynthesis protein A</fullName>
    </submittedName>
</protein>
<dbReference type="GO" id="GO:0005525">
    <property type="term" value="F:GTP binding"/>
    <property type="evidence" value="ECO:0007669"/>
    <property type="project" value="UniProtKB-KW"/>
</dbReference>
<feature type="domain" description="MobA-like NTP transferase" evidence="9">
    <location>
        <begin position="7"/>
        <end position="160"/>
    </location>
</feature>
<keyword evidence="4" id="KW-0547">Nucleotide-binding</keyword>
<organism evidence="10 11">
    <name type="scientific">Herbihabitans rhizosphaerae</name>
    <dbReference type="NCBI Taxonomy" id="1872711"/>
    <lineage>
        <taxon>Bacteria</taxon>
        <taxon>Bacillati</taxon>
        <taxon>Actinomycetota</taxon>
        <taxon>Actinomycetes</taxon>
        <taxon>Pseudonocardiales</taxon>
        <taxon>Pseudonocardiaceae</taxon>
        <taxon>Herbihabitans</taxon>
    </lineage>
</organism>
<dbReference type="OrthoDB" id="4735656at2"/>
<dbReference type="EMBL" id="SGWQ01000002">
    <property type="protein sequence ID" value="RZS43267.1"/>
    <property type="molecule type" value="Genomic_DNA"/>
</dbReference>
<proteinExistence type="predicted"/>
<dbReference type="GO" id="GO:0046872">
    <property type="term" value="F:metal ion binding"/>
    <property type="evidence" value="ECO:0007669"/>
    <property type="project" value="UniProtKB-KW"/>
</dbReference>
<accession>A0A4Q7L237</accession>
<dbReference type="InterPro" id="IPR029044">
    <property type="entry name" value="Nucleotide-diphossugar_trans"/>
</dbReference>
<evidence type="ECO:0000256" key="5">
    <source>
        <dbReference type="ARBA" id="ARBA00022842"/>
    </source>
</evidence>
<evidence type="ECO:0000256" key="8">
    <source>
        <dbReference type="SAM" id="MobiDB-lite"/>
    </source>
</evidence>
<sequence>MQGKLAAIVLAGGAARRLSGVDKPGLVVGGRTLLARALDAVGGAEPVVVVGPRRDIGENVVWTREEPPGGGPLAGLAAGVRALSEVDGGTPVAVLAGDLVGVRPTTVNRLRAALDGDGAVLVDAAGEPQWLIGVWRLAALRGAIPQDSDGGSLRRVLGRLSYVEVPAEPGEADDVDTPEDLHRHGG</sequence>
<keyword evidence="5" id="KW-0460">Magnesium</keyword>
<keyword evidence="3" id="KW-0479">Metal-binding</keyword>
<dbReference type="GO" id="GO:0006777">
    <property type="term" value="P:Mo-molybdopterin cofactor biosynthetic process"/>
    <property type="evidence" value="ECO:0007669"/>
    <property type="project" value="UniProtKB-KW"/>
</dbReference>
<keyword evidence="6" id="KW-0342">GTP-binding</keyword>
<dbReference type="InterPro" id="IPR013482">
    <property type="entry name" value="Molybde_CF_guanTrfase"/>
</dbReference>
<keyword evidence="7" id="KW-0501">Molybdenum cofactor biosynthesis</keyword>
<dbReference type="PANTHER" id="PTHR19136:SF81">
    <property type="entry name" value="MOLYBDENUM COFACTOR GUANYLYLTRANSFERASE"/>
    <property type="match status" value="1"/>
</dbReference>
<dbReference type="PANTHER" id="PTHR19136">
    <property type="entry name" value="MOLYBDENUM COFACTOR GUANYLYLTRANSFERASE"/>
    <property type="match status" value="1"/>
</dbReference>
<dbReference type="SUPFAM" id="SSF53448">
    <property type="entry name" value="Nucleotide-diphospho-sugar transferases"/>
    <property type="match status" value="1"/>
</dbReference>
<keyword evidence="11" id="KW-1185">Reference proteome</keyword>
<evidence type="ECO:0000256" key="6">
    <source>
        <dbReference type="ARBA" id="ARBA00023134"/>
    </source>
</evidence>
<dbReference type="CDD" id="cd02503">
    <property type="entry name" value="MobA"/>
    <property type="match status" value="1"/>
</dbReference>
<evidence type="ECO:0000313" key="11">
    <source>
        <dbReference type="Proteomes" id="UP000294257"/>
    </source>
</evidence>
<gene>
    <name evidence="10" type="ORF">EV193_102246</name>
</gene>
<evidence type="ECO:0000256" key="4">
    <source>
        <dbReference type="ARBA" id="ARBA00022741"/>
    </source>
</evidence>
<comment type="caution">
    <text evidence="10">The sequence shown here is derived from an EMBL/GenBank/DDBJ whole genome shotgun (WGS) entry which is preliminary data.</text>
</comment>
<name>A0A4Q7L237_9PSEU</name>
<dbReference type="Gene3D" id="3.90.550.10">
    <property type="entry name" value="Spore Coat Polysaccharide Biosynthesis Protein SpsA, Chain A"/>
    <property type="match status" value="1"/>
</dbReference>
<reference evidence="10 11" key="1">
    <citation type="submission" date="2019-02" db="EMBL/GenBank/DDBJ databases">
        <title>Genomic Encyclopedia of Type Strains, Phase IV (KMG-IV): sequencing the most valuable type-strain genomes for metagenomic binning, comparative biology and taxonomic classification.</title>
        <authorList>
            <person name="Goeker M."/>
        </authorList>
    </citation>
    <scope>NUCLEOTIDE SEQUENCE [LARGE SCALE GENOMIC DNA]</scope>
    <source>
        <strain evidence="10 11">DSM 101727</strain>
    </source>
</reference>
<feature type="region of interest" description="Disordered" evidence="8">
    <location>
        <begin position="167"/>
        <end position="186"/>
    </location>
</feature>
<evidence type="ECO:0000256" key="3">
    <source>
        <dbReference type="ARBA" id="ARBA00022723"/>
    </source>
</evidence>